<sequence>MSFLFLLKRHLAASLDTVISDRNLSQDGWYLTHKHTMNFVGVFTLLEIVIVCSTTAMPRPGQAITNMEADLTQEDDVEIKGGGLFSLDDPDYSNADDVDGDNDDFSNYADDVDDDNDDFSNDGDNVDDDSYDFF</sequence>
<dbReference type="EMBL" id="BMAT01000259">
    <property type="protein sequence ID" value="GFR62859.1"/>
    <property type="molecule type" value="Genomic_DNA"/>
</dbReference>
<dbReference type="Proteomes" id="UP000762676">
    <property type="component" value="Unassembled WGS sequence"/>
</dbReference>
<accession>A0AAV4EQA6</accession>
<reference evidence="2 3" key="1">
    <citation type="journal article" date="2021" name="Elife">
        <title>Chloroplast acquisition without the gene transfer in kleptoplastic sea slugs, Plakobranchus ocellatus.</title>
        <authorList>
            <person name="Maeda T."/>
            <person name="Takahashi S."/>
            <person name="Yoshida T."/>
            <person name="Shimamura S."/>
            <person name="Takaki Y."/>
            <person name="Nagai Y."/>
            <person name="Toyoda A."/>
            <person name="Suzuki Y."/>
            <person name="Arimoto A."/>
            <person name="Ishii H."/>
            <person name="Satoh N."/>
            <person name="Nishiyama T."/>
            <person name="Hasebe M."/>
            <person name="Maruyama T."/>
            <person name="Minagawa J."/>
            <person name="Obokata J."/>
            <person name="Shigenobu S."/>
        </authorList>
    </citation>
    <scope>NUCLEOTIDE SEQUENCE [LARGE SCALE GENOMIC DNA]</scope>
</reference>
<protein>
    <submittedName>
        <fullName evidence="2">Uncharacterized protein</fullName>
    </submittedName>
</protein>
<feature type="compositionally biased region" description="Acidic residues" evidence="1">
    <location>
        <begin position="88"/>
        <end position="134"/>
    </location>
</feature>
<evidence type="ECO:0000256" key="1">
    <source>
        <dbReference type="SAM" id="MobiDB-lite"/>
    </source>
</evidence>
<feature type="region of interest" description="Disordered" evidence="1">
    <location>
        <begin position="81"/>
        <end position="134"/>
    </location>
</feature>
<comment type="caution">
    <text evidence="2">The sequence shown here is derived from an EMBL/GenBank/DDBJ whole genome shotgun (WGS) entry which is preliminary data.</text>
</comment>
<evidence type="ECO:0000313" key="3">
    <source>
        <dbReference type="Proteomes" id="UP000762676"/>
    </source>
</evidence>
<organism evidence="2 3">
    <name type="scientific">Elysia marginata</name>
    <dbReference type="NCBI Taxonomy" id="1093978"/>
    <lineage>
        <taxon>Eukaryota</taxon>
        <taxon>Metazoa</taxon>
        <taxon>Spiralia</taxon>
        <taxon>Lophotrochozoa</taxon>
        <taxon>Mollusca</taxon>
        <taxon>Gastropoda</taxon>
        <taxon>Heterobranchia</taxon>
        <taxon>Euthyneura</taxon>
        <taxon>Panpulmonata</taxon>
        <taxon>Sacoglossa</taxon>
        <taxon>Placobranchoidea</taxon>
        <taxon>Plakobranchidae</taxon>
        <taxon>Elysia</taxon>
    </lineage>
</organism>
<proteinExistence type="predicted"/>
<dbReference type="AlphaFoldDB" id="A0AAV4EQA6"/>
<name>A0AAV4EQA6_9GAST</name>
<gene>
    <name evidence="2" type="ORF">ElyMa_000141000</name>
</gene>
<evidence type="ECO:0000313" key="2">
    <source>
        <dbReference type="EMBL" id="GFR62859.1"/>
    </source>
</evidence>
<keyword evidence="3" id="KW-1185">Reference proteome</keyword>